<evidence type="ECO:0000313" key="3">
    <source>
        <dbReference type="Proteomes" id="UP000002059"/>
    </source>
</evidence>
<proteinExistence type="predicted"/>
<feature type="compositionally biased region" description="Pro residues" evidence="1">
    <location>
        <begin position="81"/>
        <end position="90"/>
    </location>
</feature>
<dbReference type="GeneID" id="26970861"/>
<evidence type="ECO:0000313" key="2">
    <source>
        <dbReference type="EMBL" id="KGQ01229.1"/>
    </source>
</evidence>
<gene>
    <name evidence="2" type="ORF">PAAG_12087</name>
</gene>
<dbReference type="VEuPathDB" id="FungiDB:PAAG_12087"/>
<dbReference type="HOGENOM" id="CLU_2441454_0_0_1"/>
<accession>A0A0A2VK25</accession>
<reference evidence="2 3" key="1">
    <citation type="journal article" date="2011" name="PLoS Genet.">
        <title>Comparative genomic analysis of human fungal pathogens causing paracoccidioidomycosis.</title>
        <authorList>
            <person name="Desjardins C.A."/>
            <person name="Champion M.D."/>
            <person name="Holder J.W."/>
            <person name="Muszewska A."/>
            <person name="Goldberg J."/>
            <person name="Bailao A.M."/>
            <person name="Brigido M.M."/>
            <person name="Ferreira M.E."/>
            <person name="Garcia A.M."/>
            <person name="Grynberg M."/>
            <person name="Gujja S."/>
            <person name="Heiman D.I."/>
            <person name="Henn M.R."/>
            <person name="Kodira C.D."/>
            <person name="Leon-Narvaez H."/>
            <person name="Longo L.V."/>
            <person name="Ma L.J."/>
            <person name="Malavazi I."/>
            <person name="Matsuo A.L."/>
            <person name="Morais F.V."/>
            <person name="Pereira M."/>
            <person name="Rodriguez-Brito S."/>
            <person name="Sakthikumar S."/>
            <person name="Salem-Izacc S.M."/>
            <person name="Sykes S.M."/>
            <person name="Teixeira M.M."/>
            <person name="Vallejo M.C."/>
            <person name="Walter M.E."/>
            <person name="Yandava C."/>
            <person name="Young S."/>
            <person name="Zeng Q."/>
            <person name="Zucker J."/>
            <person name="Felipe M.S."/>
            <person name="Goldman G.H."/>
            <person name="Haas B.J."/>
            <person name="McEwen J.G."/>
            <person name="Nino-Vega G."/>
            <person name="Puccia R."/>
            <person name="San-Blas G."/>
            <person name="Soares C.M."/>
            <person name="Birren B.W."/>
            <person name="Cuomo C.A."/>
        </authorList>
    </citation>
    <scope>NUCLEOTIDE SEQUENCE [LARGE SCALE GENOMIC DNA]</scope>
    <source>
        <strain evidence="3">ATCC MYA-826 / Pb01</strain>
    </source>
</reference>
<sequence>MHLLNIQRFISFTAASPSQSQSQPQPHLLAIESLWACLCVLYRSTTTNRRTTRNSAAAADIHTIGPTPNHQWPYPSQLTRIPPPVTAQPV</sequence>
<dbReference type="EMBL" id="KN294006">
    <property type="protein sequence ID" value="KGQ01229.1"/>
    <property type="molecule type" value="Genomic_DNA"/>
</dbReference>
<dbReference type="Proteomes" id="UP000002059">
    <property type="component" value="Partially assembled WGS sequence"/>
</dbReference>
<evidence type="ECO:0000256" key="1">
    <source>
        <dbReference type="SAM" id="MobiDB-lite"/>
    </source>
</evidence>
<feature type="compositionally biased region" description="Polar residues" evidence="1">
    <location>
        <begin position="66"/>
        <end position="79"/>
    </location>
</feature>
<feature type="region of interest" description="Disordered" evidence="1">
    <location>
        <begin position="51"/>
        <end position="90"/>
    </location>
</feature>
<dbReference type="RefSeq" id="XP_015702774.1">
    <property type="nucleotide sequence ID" value="XM_015847624.1"/>
</dbReference>
<keyword evidence="3" id="KW-1185">Reference proteome</keyword>
<dbReference type="KEGG" id="pbl:PAAG_12087"/>
<organism evidence="2 3">
    <name type="scientific">Paracoccidioides lutzii (strain ATCC MYA-826 / Pb01)</name>
    <name type="common">Paracoccidioides brasiliensis</name>
    <dbReference type="NCBI Taxonomy" id="502779"/>
    <lineage>
        <taxon>Eukaryota</taxon>
        <taxon>Fungi</taxon>
        <taxon>Dikarya</taxon>
        <taxon>Ascomycota</taxon>
        <taxon>Pezizomycotina</taxon>
        <taxon>Eurotiomycetes</taxon>
        <taxon>Eurotiomycetidae</taxon>
        <taxon>Onygenales</taxon>
        <taxon>Ajellomycetaceae</taxon>
        <taxon>Paracoccidioides</taxon>
    </lineage>
</organism>
<name>A0A0A2VK25_PARBA</name>
<dbReference type="AlphaFoldDB" id="A0A0A2VK25"/>
<protein>
    <submittedName>
        <fullName evidence="2">Uncharacterized protein</fullName>
    </submittedName>
</protein>